<accession>A0AAP0K850</accession>
<reference evidence="4 5" key="1">
    <citation type="submission" date="2024-01" db="EMBL/GenBank/DDBJ databases">
        <title>Genome assemblies of Stephania.</title>
        <authorList>
            <person name="Yang L."/>
        </authorList>
    </citation>
    <scope>NUCLEOTIDE SEQUENCE [LARGE SCALE GENOMIC DNA]</scope>
    <source>
        <strain evidence="4">QJT</strain>
        <tissue evidence="4">Leaf</tissue>
    </source>
</reference>
<keyword evidence="1" id="KW-0547">Nucleotide-binding</keyword>
<dbReference type="PANTHER" id="PTHR43158">
    <property type="entry name" value="SKFA PEPTIDE EXPORT ATP-BINDING PROTEIN SKFE"/>
    <property type="match status" value="1"/>
</dbReference>
<dbReference type="Gene3D" id="3.40.50.300">
    <property type="entry name" value="P-loop containing nucleotide triphosphate hydrolases"/>
    <property type="match status" value="1"/>
</dbReference>
<dbReference type="AlphaFoldDB" id="A0AAP0K850"/>
<proteinExistence type="predicted"/>
<feature type="domain" description="ABC transporter" evidence="3">
    <location>
        <begin position="6"/>
        <end position="249"/>
    </location>
</feature>
<evidence type="ECO:0000313" key="4">
    <source>
        <dbReference type="EMBL" id="KAK9147110.1"/>
    </source>
</evidence>
<name>A0AAP0K850_9MAGN</name>
<dbReference type="PANTHER" id="PTHR43158:SF12">
    <property type="entry name" value="ABC TRANSPORTER FAMILY PROTEIN"/>
    <property type="match status" value="1"/>
</dbReference>
<keyword evidence="5" id="KW-1185">Reference proteome</keyword>
<evidence type="ECO:0000256" key="2">
    <source>
        <dbReference type="ARBA" id="ARBA00022840"/>
    </source>
</evidence>
<keyword evidence="2" id="KW-0067">ATP-binding</keyword>
<dbReference type="SMART" id="SM00382">
    <property type="entry name" value="AAA"/>
    <property type="match status" value="1"/>
</dbReference>
<sequence length="278" mass="30950">MRDPTVQISNLSFTYPGIDGHPPPGSSPLIANFSLAVNSGDRCLLVGSNGAGKTTILKILGGKHMVDPHMVRVLGRSAFHDTALTSSGDLCYLGGEWRRDVAFAGFEVPLQMDVSAEKMIFGVLGVDPQRRDELIKVLGVDLSWRMHRASDGQRRRVQICMGLLKPFKVLLLDEITIDLDVLARADLLKFLRKECEDRDATIVYATHIFDGLENWPSHIVYVANGKLQLAMPMEKVKEISNMSLMVRNMFLIELLRVGLGKRETKRGSEGKSERQMDS</sequence>
<dbReference type="PROSITE" id="PS50893">
    <property type="entry name" value="ABC_TRANSPORTER_2"/>
    <property type="match status" value="1"/>
</dbReference>
<dbReference type="EMBL" id="JBBNAE010000002">
    <property type="protein sequence ID" value="KAK9147110.1"/>
    <property type="molecule type" value="Genomic_DNA"/>
</dbReference>
<dbReference type="GO" id="GO:0016887">
    <property type="term" value="F:ATP hydrolysis activity"/>
    <property type="evidence" value="ECO:0007669"/>
    <property type="project" value="InterPro"/>
</dbReference>
<dbReference type="SUPFAM" id="SSF52540">
    <property type="entry name" value="P-loop containing nucleoside triphosphate hydrolases"/>
    <property type="match status" value="1"/>
</dbReference>
<protein>
    <recommendedName>
        <fullName evidence="3">ABC transporter domain-containing protein</fullName>
    </recommendedName>
</protein>
<dbReference type="Proteomes" id="UP001417504">
    <property type="component" value="Unassembled WGS sequence"/>
</dbReference>
<comment type="caution">
    <text evidence="4">The sequence shown here is derived from an EMBL/GenBank/DDBJ whole genome shotgun (WGS) entry which is preliminary data.</text>
</comment>
<evidence type="ECO:0000313" key="5">
    <source>
        <dbReference type="Proteomes" id="UP001417504"/>
    </source>
</evidence>
<dbReference type="InterPro" id="IPR003439">
    <property type="entry name" value="ABC_transporter-like_ATP-bd"/>
</dbReference>
<organism evidence="4 5">
    <name type="scientific">Stephania japonica</name>
    <dbReference type="NCBI Taxonomy" id="461633"/>
    <lineage>
        <taxon>Eukaryota</taxon>
        <taxon>Viridiplantae</taxon>
        <taxon>Streptophyta</taxon>
        <taxon>Embryophyta</taxon>
        <taxon>Tracheophyta</taxon>
        <taxon>Spermatophyta</taxon>
        <taxon>Magnoliopsida</taxon>
        <taxon>Ranunculales</taxon>
        <taxon>Menispermaceae</taxon>
        <taxon>Menispermoideae</taxon>
        <taxon>Cissampelideae</taxon>
        <taxon>Stephania</taxon>
    </lineage>
</organism>
<evidence type="ECO:0000256" key="1">
    <source>
        <dbReference type="ARBA" id="ARBA00022741"/>
    </source>
</evidence>
<dbReference type="InterPro" id="IPR003593">
    <property type="entry name" value="AAA+_ATPase"/>
</dbReference>
<dbReference type="Pfam" id="PF00005">
    <property type="entry name" value="ABC_tran"/>
    <property type="match status" value="1"/>
</dbReference>
<dbReference type="GO" id="GO:0005524">
    <property type="term" value="F:ATP binding"/>
    <property type="evidence" value="ECO:0007669"/>
    <property type="project" value="UniProtKB-KW"/>
</dbReference>
<dbReference type="InterPro" id="IPR027417">
    <property type="entry name" value="P-loop_NTPase"/>
</dbReference>
<gene>
    <name evidence="4" type="ORF">Sjap_007013</name>
</gene>
<evidence type="ECO:0000259" key="3">
    <source>
        <dbReference type="PROSITE" id="PS50893"/>
    </source>
</evidence>